<organism evidence="2 3">
    <name type="scientific">Vibrio proteolyticus NBRC 13287</name>
    <dbReference type="NCBI Taxonomy" id="1219065"/>
    <lineage>
        <taxon>Bacteria</taxon>
        <taxon>Pseudomonadati</taxon>
        <taxon>Pseudomonadota</taxon>
        <taxon>Gammaproteobacteria</taxon>
        <taxon>Vibrionales</taxon>
        <taxon>Vibrionaceae</taxon>
        <taxon>Vibrio</taxon>
    </lineage>
</organism>
<evidence type="ECO:0000313" key="3">
    <source>
        <dbReference type="Proteomes" id="UP000016570"/>
    </source>
</evidence>
<dbReference type="eggNOG" id="ENOG5031NUS">
    <property type="taxonomic scope" value="Bacteria"/>
</dbReference>
<evidence type="ECO:0000313" key="2">
    <source>
        <dbReference type="EMBL" id="GAD67260.1"/>
    </source>
</evidence>
<comment type="caution">
    <text evidence="2">The sequence shown here is derived from an EMBL/GenBank/DDBJ whole genome shotgun (WGS) entry which is preliminary data.</text>
</comment>
<dbReference type="STRING" id="1219065.VPR01S_07_00590"/>
<dbReference type="EMBL" id="BATJ01000007">
    <property type="protein sequence ID" value="GAD67260.1"/>
    <property type="molecule type" value="Genomic_DNA"/>
</dbReference>
<sequence>MLTSEIIVPKSEKNPTPANKSRKLSDAYKTERTRQEVTEIELNRATIVIVDEDGQLRKVPLLGEH</sequence>
<accession>U3A0P3</accession>
<reference evidence="2 3" key="1">
    <citation type="submission" date="2013-09" db="EMBL/GenBank/DDBJ databases">
        <title>Whole genome shotgun sequence of Vibrio proteolyticus NBRC 13287.</title>
        <authorList>
            <person name="Isaki S."/>
            <person name="Hosoyama A."/>
            <person name="Numata M."/>
            <person name="Hashimoto M."/>
            <person name="Hosoyama Y."/>
            <person name="Tsuchikane K."/>
            <person name="Noguchi M."/>
            <person name="Hirakata S."/>
            <person name="Ichikawa N."/>
            <person name="Ohji S."/>
            <person name="Yamazoe A."/>
            <person name="Fujita N."/>
        </authorList>
    </citation>
    <scope>NUCLEOTIDE SEQUENCE [LARGE SCALE GENOMIC DNA]</scope>
    <source>
        <strain evidence="2 3">NBRC 13287</strain>
    </source>
</reference>
<gene>
    <name evidence="2" type="ORF">VPR01S_07_00590</name>
</gene>
<dbReference type="AlphaFoldDB" id="U3A0P3"/>
<feature type="region of interest" description="Disordered" evidence="1">
    <location>
        <begin position="1"/>
        <end position="30"/>
    </location>
</feature>
<protein>
    <submittedName>
        <fullName evidence="2">Uncharacterized protein</fullName>
    </submittedName>
</protein>
<dbReference type="Proteomes" id="UP000016570">
    <property type="component" value="Unassembled WGS sequence"/>
</dbReference>
<keyword evidence="3" id="KW-1185">Reference proteome</keyword>
<evidence type="ECO:0000256" key="1">
    <source>
        <dbReference type="SAM" id="MobiDB-lite"/>
    </source>
</evidence>
<name>U3A0P3_VIBPR</name>
<proteinExistence type="predicted"/>